<protein>
    <submittedName>
        <fullName evidence="2">Uncharacterized protein</fullName>
    </submittedName>
</protein>
<keyword evidence="3" id="KW-1185">Reference proteome</keyword>
<dbReference type="EMBL" id="CP123443">
    <property type="protein sequence ID" value="WGK69113.1"/>
    <property type="molecule type" value="Genomic_DNA"/>
</dbReference>
<name>A0ABY8MIU8_9SPIO</name>
<accession>A0ABY8MIU8</accession>
<reference evidence="2 3" key="1">
    <citation type="submission" date="2023-04" db="EMBL/GenBank/DDBJ databases">
        <title>Spirochaete genome identified in red abalone sample constitutes a novel genus.</title>
        <authorList>
            <person name="Sharma S.P."/>
            <person name="Purcell C.M."/>
            <person name="Hyde J.R."/>
            <person name="Severin A.J."/>
        </authorList>
    </citation>
    <scope>NUCLEOTIDE SEQUENCE [LARGE SCALE GENOMIC DNA]</scope>
    <source>
        <strain evidence="2 3">SP-2023</strain>
    </source>
</reference>
<sequence>MVLSACAPLTDSRDPSDDSPPAPTNTFTISFTGIQAVELTVNLIEDMAVSAIVRLADEPVPVWADIKDKVGLLRRNIVAGTPKRIFTAKHYGTNDSLKTNIGAMSAADFLQPETAYKVYIFNDKSVIETLPFTTAAIPPASEFPSGGSTTTSSEKFAPNVLPFDAEINYDVDKKGAYEFYGKEGEVLLLPMYMKQVIYKGWNFVNALAKFVISCQFTSCLPNRGYASTAEYIYQSIAANTYHKVLFGFQSFKDDEGIGYIRDRDSVTQSSYVISFVVDK</sequence>
<organism evidence="2 3">
    <name type="scientific">Candidatus Haliotispira prima</name>
    <dbReference type="NCBI Taxonomy" id="3034016"/>
    <lineage>
        <taxon>Bacteria</taxon>
        <taxon>Pseudomonadati</taxon>
        <taxon>Spirochaetota</taxon>
        <taxon>Spirochaetia</taxon>
        <taxon>Spirochaetales</taxon>
        <taxon>Spirochaetaceae</taxon>
        <taxon>Candidatus Haliotispira</taxon>
    </lineage>
</organism>
<proteinExistence type="predicted"/>
<evidence type="ECO:0000313" key="3">
    <source>
        <dbReference type="Proteomes" id="UP001228690"/>
    </source>
</evidence>
<feature type="region of interest" description="Disordered" evidence="1">
    <location>
        <begin position="1"/>
        <end position="24"/>
    </location>
</feature>
<gene>
    <name evidence="2" type="ORF">P0082_11615</name>
</gene>
<evidence type="ECO:0000256" key="1">
    <source>
        <dbReference type="SAM" id="MobiDB-lite"/>
    </source>
</evidence>
<dbReference type="Proteomes" id="UP001228690">
    <property type="component" value="Chromosome"/>
</dbReference>
<dbReference type="RefSeq" id="WP_326927301.1">
    <property type="nucleotide sequence ID" value="NZ_CP123443.1"/>
</dbReference>
<evidence type="ECO:0000313" key="2">
    <source>
        <dbReference type="EMBL" id="WGK69113.1"/>
    </source>
</evidence>